<reference evidence="1 2" key="1">
    <citation type="submission" date="2023-03" db="EMBL/GenBank/DDBJ databases">
        <title>High-quality genome of Scylla paramamosain provides insights in environmental adaptation.</title>
        <authorList>
            <person name="Zhang L."/>
        </authorList>
    </citation>
    <scope>NUCLEOTIDE SEQUENCE [LARGE SCALE GENOMIC DNA]</scope>
    <source>
        <strain evidence="1">LZ_2023a</strain>
        <tissue evidence="1">Muscle</tissue>
    </source>
</reference>
<keyword evidence="2" id="KW-1185">Reference proteome</keyword>
<protein>
    <submittedName>
        <fullName evidence="1">Uncharacterized protein</fullName>
    </submittedName>
</protein>
<comment type="caution">
    <text evidence="1">The sequence shown here is derived from an EMBL/GenBank/DDBJ whole genome shotgun (WGS) entry which is preliminary data.</text>
</comment>
<organism evidence="1 2">
    <name type="scientific">Scylla paramamosain</name>
    <name type="common">Mud crab</name>
    <dbReference type="NCBI Taxonomy" id="85552"/>
    <lineage>
        <taxon>Eukaryota</taxon>
        <taxon>Metazoa</taxon>
        <taxon>Ecdysozoa</taxon>
        <taxon>Arthropoda</taxon>
        <taxon>Crustacea</taxon>
        <taxon>Multicrustacea</taxon>
        <taxon>Malacostraca</taxon>
        <taxon>Eumalacostraca</taxon>
        <taxon>Eucarida</taxon>
        <taxon>Decapoda</taxon>
        <taxon>Pleocyemata</taxon>
        <taxon>Brachyura</taxon>
        <taxon>Eubrachyura</taxon>
        <taxon>Portunoidea</taxon>
        <taxon>Portunidae</taxon>
        <taxon>Portuninae</taxon>
        <taxon>Scylla</taxon>
    </lineage>
</organism>
<accession>A0AAW0TFC4</accession>
<gene>
    <name evidence="1" type="ORF">O3P69_010643</name>
</gene>
<name>A0AAW0TFC4_SCYPA</name>
<proteinExistence type="predicted"/>
<sequence>MVEVFVGVGGVIGSCGLCMDEVSIHKIWVVVVVEVREEDKLRRLSDPSERTCWGAVSARAGQPHVGLGNTRPAGAFLPFLGRLPRSSRQKRLNRLRYGTVFSSLWHSEETTLPCLRYGTVKRPRCLVIVMAQ</sequence>
<dbReference type="AlphaFoldDB" id="A0AAW0TFC4"/>
<dbReference type="EMBL" id="JARAKH010000031">
    <property type="protein sequence ID" value="KAK8386056.1"/>
    <property type="molecule type" value="Genomic_DNA"/>
</dbReference>
<evidence type="ECO:0000313" key="2">
    <source>
        <dbReference type="Proteomes" id="UP001487740"/>
    </source>
</evidence>
<dbReference type="Proteomes" id="UP001487740">
    <property type="component" value="Unassembled WGS sequence"/>
</dbReference>
<evidence type="ECO:0000313" key="1">
    <source>
        <dbReference type="EMBL" id="KAK8386056.1"/>
    </source>
</evidence>